<comment type="caution">
    <text evidence="2">The sequence shown here is derived from an EMBL/GenBank/DDBJ whole genome shotgun (WGS) entry which is preliminary data.</text>
</comment>
<dbReference type="RefSeq" id="WP_086203865.1">
    <property type="nucleotide sequence ID" value="NZ_NEGB01000005.1"/>
</dbReference>
<keyword evidence="1" id="KW-0472">Membrane</keyword>
<dbReference type="OrthoDB" id="6713346at2"/>
<dbReference type="EMBL" id="NEGB01000005">
    <property type="protein sequence ID" value="OTG65147.1"/>
    <property type="molecule type" value="Genomic_DNA"/>
</dbReference>
<dbReference type="Proteomes" id="UP000242765">
    <property type="component" value="Unassembled WGS sequence"/>
</dbReference>
<organism evidence="2 3">
    <name type="scientific">Acinetobacter silvestris</name>
    <dbReference type="NCBI Taxonomy" id="1977882"/>
    <lineage>
        <taxon>Bacteria</taxon>
        <taxon>Pseudomonadati</taxon>
        <taxon>Pseudomonadota</taxon>
        <taxon>Gammaproteobacteria</taxon>
        <taxon>Moraxellales</taxon>
        <taxon>Moraxellaceae</taxon>
        <taxon>Acinetobacter</taxon>
    </lineage>
</organism>
<proteinExistence type="predicted"/>
<keyword evidence="1" id="KW-1133">Transmembrane helix</keyword>
<name>A0A1Y3CDL4_9GAMM</name>
<dbReference type="AlphaFoldDB" id="A0A1Y3CDL4"/>
<reference evidence="2 3" key="1">
    <citation type="submission" date="2017-04" db="EMBL/GenBank/DDBJ databases">
        <title>High diversity of culturable Acinetobacter species in natural soil and water ecosystems.</title>
        <authorList>
            <person name="Nemec A."/>
            <person name="Radolfova-Krizova L."/>
        </authorList>
    </citation>
    <scope>NUCLEOTIDE SEQUENCE [LARGE SCALE GENOMIC DNA]</scope>
    <source>
        <strain evidence="2 3">ANC 4999</strain>
    </source>
</reference>
<keyword evidence="3" id="KW-1185">Reference proteome</keyword>
<evidence type="ECO:0000256" key="1">
    <source>
        <dbReference type="SAM" id="Phobius"/>
    </source>
</evidence>
<evidence type="ECO:0000313" key="3">
    <source>
        <dbReference type="Proteomes" id="UP000242765"/>
    </source>
</evidence>
<gene>
    <name evidence="2" type="ORF">B9T28_10180</name>
</gene>
<sequence>MLISKDQFLKFKSKFNLEDVLNTVVVLVILSIIFCAVLALKRPIESQKYHKVMLLTEQYTYPATQKMANHLILQDDIVTSDYFRLMWAHRTESSKVKEYPAMAQDDAEQAN</sequence>
<dbReference type="STRING" id="1977882.B9T28_10180"/>
<evidence type="ECO:0000313" key="2">
    <source>
        <dbReference type="EMBL" id="OTG65147.1"/>
    </source>
</evidence>
<protein>
    <submittedName>
        <fullName evidence="2">Uncharacterized protein</fullName>
    </submittedName>
</protein>
<feature type="transmembrane region" description="Helical" evidence="1">
    <location>
        <begin position="20"/>
        <end position="40"/>
    </location>
</feature>
<keyword evidence="1" id="KW-0812">Transmembrane</keyword>
<accession>A0A1Y3CDL4</accession>